<dbReference type="Proteomes" id="UP001379235">
    <property type="component" value="Unassembled WGS sequence"/>
</dbReference>
<proteinExistence type="predicted"/>
<evidence type="ECO:0000256" key="1">
    <source>
        <dbReference type="SAM" id="SignalP"/>
    </source>
</evidence>
<sequence length="284" mass="30976">MRKLLAALTLAALAACSRPDEAKPAMWEVTGPGGEHAWLFGTIHMLPRAAEWRSRDIDQALASADMIVLEIANIEDTGGMGAVFTELANSPGLPPLSERVDPTVRPALQKLYAETKAQDATFANVETWAAALTLAQLANKTAQSDHGIDLALVKAVPGKPRGELEGTRRQLGIFDTLPEKEQRDLLNAALRDDRDEAGEVELAEAWRKGDMALIARETRTGILADPELRQALYSDRNAAWIVQIEDMLRKGHRPFVAVGAAHLAADDGLPALMQKRGWKVKRVQ</sequence>
<gene>
    <name evidence="2" type="ORF">WG900_04130</name>
</gene>
<reference evidence="2 3" key="1">
    <citation type="submission" date="2024-03" db="EMBL/GenBank/DDBJ databases">
        <authorList>
            <person name="Jo J.-H."/>
        </authorList>
    </citation>
    <scope>NUCLEOTIDE SEQUENCE [LARGE SCALE GENOMIC DNA]</scope>
    <source>
        <strain evidence="2 3">AS3R-12</strain>
    </source>
</reference>
<keyword evidence="1" id="KW-0732">Signal</keyword>
<protein>
    <submittedName>
        <fullName evidence="2">TraB/GumN family protein</fullName>
    </submittedName>
</protein>
<dbReference type="EMBL" id="JBBHJY010000001">
    <property type="protein sequence ID" value="MEJ6009105.1"/>
    <property type="molecule type" value="Genomic_DNA"/>
</dbReference>
<dbReference type="Pfam" id="PF01963">
    <property type="entry name" value="TraB_PrgY_gumN"/>
    <property type="match status" value="1"/>
</dbReference>
<dbReference type="RefSeq" id="WP_339964888.1">
    <property type="nucleotide sequence ID" value="NZ_JBBHJY010000001.1"/>
</dbReference>
<dbReference type="InterPro" id="IPR047111">
    <property type="entry name" value="YbaP-like"/>
</dbReference>
<dbReference type="PANTHER" id="PTHR40590">
    <property type="entry name" value="CYTOPLASMIC PROTEIN-RELATED"/>
    <property type="match status" value="1"/>
</dbReference>
<evidence type="ECO:0000313" key="2">
    <source>
        <dbReference type="EMBL" id="MEJ6009105.1"/>
    </source>
</evidence>
<dbReference type="CDD" id="cd14789">
    <property type="entry name" value="Tiki"/>
    <property type="match status" value="1"/>
</dbReference>
<evidence type="ECO:0000313" key="3">
    <source>
        <dbReference type="Proteomes" id="UP001379235"/>
    </source>
</evidence>
<dbReference type="PANTHER" id="PTHR40590:SF1">
    <property type="entry name" value="CYTOPLASMIC PROTEIN"/>
    <property type="match status" value="1"/>
</dbReference>
<feature type="chain" id="PRO_5045926094" evidence="1">
    <location>
        <begin position="23"/>
        <end position="284"/>
    </location>
</feature>
<accession>A0ABU8S580</accession>
<name>A0ABU8S580_9SPHN</name>
<feature type="signal peptide" evidence="1">
    <location>
        <begin position="1"/>
        <end position="22"/>
    </location>
</feature>
<dbReference type="PROSITE" id="PS51257">
    <property type="entry name" value="PROKAR_LIPOPROTEIN"/>
    <property type="match status" value="1"/>
</dbReference>
<comment type="caution">
    <text evidence="2">The sequence shown here is derived from an EMBL/GenBank/DDBJ whole genome shotgun (WGS) entry which is preliminary data.</text>
</comment>
<organism evidence="2 3">
    <name type="scientific">Novosphingobium aquae</name>
    <dbReference type="NCBI Taxonomy" id="3133435"/>
    <lineage>
        <taxon>Bacteria</taxon>
        <taxon>Pseudomonadati</taxon>
        <taxon>Pseudomonadota</taxon>
        <taxon>Alphaproteobacteria</taxon>
        <taxon>Sphingomonadales</taxon>
        <taxon>Sphingomonadaceae</taxon>
        <taxon>Novosphingobium</taxon>
    </lineage>
</organism>
<keyword evidence="3" id="KW-1185">Reference proteome</keyword>
<dbReference type="InterPro" id="IPR002816">
    <property type="entry name" value="TraB/PrgY/GumN_fam"/>
</dbReference>